<comment type="caution">
    <text evidence="14">The sequence shown here is derived from an EMBL/GenBank/DDBJ whole genome shotgun (WGS) entry which is preliminary data.</text>
</comment>
<feature type="binding site" evidence="12">
    <location>
        <position position="273"/>
    </location>
    <ligand>
        <name>substrate</name>
    </ligand>
</feature>
<comment type="subcellular location">
    <subcellularLocation>
        <location evidence="12">Cytoplasm</location>
    </subcellularLocation>
</comment>
<feature type="binding site" evidence="12">
    <location>
        <position position="267"/>
    </location>
    <ligand>
        <name>K(+)</name>
        <dbReference type="ChEBI" id="CHEBI:29103"/>
    </ligand>
</feature>
<comment type="similarity">
    <text evidence="1">Belongs to the carbohydrate kinase pfkB family.</text>
</comment>
<dbReference type="InterPro" id="IPR002139">
    <property type="entry name" value="Ribo/fructo_kinase"/>
</dbReference>
<name>A0ABW4Q2U6_9MICO</name>
<comment type="catalytic activity">
    <reaction evidence="12">
        <text>D-ribose + ATP = D-ribose 5-phosphate + ADP + H(+)</text>
        <dbReference type="Rhea" id="RHEA:13697"/>
        <dbReference type="ChEBI" id="CHEBI:15378"/>
        <dbReference type="ChEBI" id="CHEBI:30616"/>
        <dbReference type="ChEBI" id="CHEBI:47013"/>
        <dbReference type="ChEBI" id="CHEBI:78346"/>
        <dbReference type="ChEBI" id="CHEBI:456216"/>
        <dbReference type="EC" id="2.7.1.15"/>
    </reaction>
</comment>
<keyword evidence="7 12" id="KW-0418">Kinase</keyword>
<dbReference type="HAMAP" id="MF_01987">
    <property type="entry name" value="Ribokinase"/>
    <property type="match status" value="1"/>
</dbReference>
<comment type="caution">
    <text evidence="12">Lacks conserved residue(s) required for the propagation of feature annotation.</text>
</comment>
<keyword evidence="10 12" id="KW-0630">Potassium</keyword>
<keyword evidence="4 12" id="KW-0808">Transferase</keyword>
<keyword evidence="15" id="KW-1185">Reference proteome</keyword>
<evidence type="ECO:0000256" key="3">
    <source>
        <dbReference type="ARBA" id="ARBA00016943"/>
    </source>
</evidence>
<feature type="binding site" evidence="12">
    <location>
        <position position="312"/>
    </location>
    <ligand>
        <name>K(+)</name>
        <dbReference type="ChEBI" id="CHEBI:29103"/>
    </ligand>
</feature>
<comment type="subunit">
    <text evidence="12">Homodimer.</text>
</comment>
<evidence type="ECO:0000256" key="12">
    <source>
        <dbReference type="HAMAP-Rule" id="MF_01987"/>
    </source>
</evidence>
<dbReference type="GO" id="GO:0004747">
    <property type="term" value="F:ribokinase activity"/>
    <property type="evidence" value="ECO:0007669"/>
    <property type="project" value="UniProtKB-EC"/>
</dbReference>
<dbReference type="CDD" id="cd01174">
    <property type="entry name" value="ribokinase"/>
    <property type="match status" value="1"/>
</dbReference>
<dbReference type="InterPro" id="IPR011877">
    <property type="entry name" value="Ribokinase"/>
</dbReference>
<feature type="binding site" evidence="12">
    <location>
        <begin position="272"/>
        <end position="273"/>
    </location>
    <ligand>
        <name>ATP</name>
        <dbReference type="ChEBI" id="CHEBI:30616"/>
    </ligand>
</feature>
<comment type="pathway">
    <text evidence="12">Carbohydrate metabolism; D-ribose degradation; D-ribose 5-phosphate from beta-D-ribopyranose: step 2/2.</text>
</comment>
<keyword evidence="12" id="KW-0963">Cytoplasm</keyword>
<evidence type="ECO:0000256" key="2">
    <source>
        <dbReference type="ARBA" id="ARBA00012035"/>
    </source>
</evidence>
<feature type="binding site" evidence="12">
    <location>
        <position position="308"/>
    </location>
    <ligand>
        <name>K(+)</name>
        <dbReference type="ChEBI" id="CHEBI:29103"/>
    </ligand>
</feature>
<feature type="active site" description="Proton acceptor" evidence="12">
    <location>
        <position position="273"/>
    </location>
</feature>
<feature type="binding site" evidence="12">
    <location>
        <position position="141"/>
    </location>
    <ligand>
        <name>substrate</name>
    </ligand>
</feature>
<keyword evidence="11 12" id="KW-0119">Carbohydrate metabolism</keyword>
<comment type="cofactor">
    <cofactor evidence="12">
        <name>Mg(2+)</name>
        <dbReference type="ChEBI" id="CHEBI:18420"/>
    </cofactor>
    <text evidence="12">Requires a divalent cation, most likely magnesium in vivo, as an electrophilic catalyst to aid phosphoryl group transfer. It is the chelate of the metal and the nucleotide that is the actual substrate.</text>
</comment>
<dbReference type="EMBL" id="JBHUFL010000003">
    <property type="protein sequence ID" value="MFD1836056.1"/>
    <property type="molecule type" value="Genomic_DNA"/>
</dbReference>
<comment type="function">
    <text evidence="12">Catalyzes the phosphorylation of ribose at O-5 in a reaction requiring ATP and magnesium. The resulting D-ribose-5-phosphate can then be used either for sythesis of nucleotides, histidine, and tryptophan, or as a component of the pentose phosphate pathway.</text>
</comment>
<protein>
    <recommendedName>
        <fullName evidence="3 12">Ribokinase</fullName>
        <shortName evidence="12">RK</shortName>
        <ecNumber evidence="2 12">2.7.1.15</ecNumber>
    </recommendedName>
</protein>
<dbReference type="Proteomes" id="UP001597280">
    <property type="component" value="Unassembled WGS sequence"/>
</dbReference>
<evidence type="ECO:0000259" key="13">
    <source>
        <dbReference type="Pfam" id="PF00294"/>
    </source>
</evidence>
<evidence type="ECO:0000313" key="15">
    <source>
        <dbReference type="Proteomes" id="UP001597280"/>
    </source>
</evidence>
<dbReference type="PANTHER" id="PTHR10584:SF166">
    <property type="entry name" value="RIBOKINASE"/>
    <property type="match status" value="1"/>
</dbReference>
<dbReference type="InterPro" id="IPR029056">
    <property type="entry name" value="Ribokinase-like"/>
</dbReference>
<proteinExistence type="inferred from homology"/>
<reference evidence="15" key="1">
    <citation type="journal article" date="2019" name="Int. J. Syst. Evol. Microbiol.">
        <title>The Global Catalogue of Microorganisms (GCM) 10K type strain sequencing project: providing services to taxonomists for standard genome sequencing and annotation.</title>
        <authorList>
            <consortium name="The Broad Institute Genomics Platform"/>
            <consortium name="The Broad Institute Genome Sequencing Center for Infectious Disease"/>
            <person name="Wu L."/>
            <person name="Ma J."/>
        </authorList>
    </citation>
    <scope>NUCLEOTIDE SEQUENCE [LARGE SCALE GENOMIC DNA]</scope>
    <source>
        <strain evidence="15">JCM 11650</strain>
    </source>
</reference>
<accession>A0ABW4Q2U6</accession>
<comment type="activity regulation">
    <text evidence="12">Activated by a monovalent cation that binds near, but not in, the active site. The most likely occupant of the site in vivo is potassium. Ion binding induces a conformational change that may alter substrate affinity.</text>
</comment>
<feature type="binding site" evidence="12">
    <location>
        <position position="185"/>
    </location>
    <ligand>
        <name>ATP</name>
        <dbReference type="ChEBI" id="CHEBI:30616"/>
    </ligand>
</feature>
<evidence type="ECO:0000256" key="1">
    <source>
        <dbReference type="ARBA" id="ARBA00005380"/>
    </source>
</evidence>
<gene>
    <name evidence="12" type="primary">rbsK</name>
    <name evidence="14" type="ORF">ACFSDA_13365</name>
</gene>
<dbReference type="PANTHER" id="PTHR10584">
    <property type="entry name" value="SUGAR KINASE"/>
    <property type="match status" value="1"/>
</dbReference>
<feature type="binding site" evidence="12">
    <location>
        <begin position="13"/>
        <end position="15"/>
    </location>
    <ligand>
        <name>substrate</name>
    </ligand>
</feature>
<evidence type="ECO:0000256" key="9">
    <source>
        <dbReference type="ARBA" id="ARBA00022842"/>
    </source>
</evidence>
<feature type="binding site" evidence="12">
    <location>
        <position position="306"/>
    </location>
    <ligand>
        <name>K(+)</name>
        <dbReference type="ChEBI" id="CHEBI:29103"/>
    </ligand>
</feature>
<evidence type="ECO:0000256" key="10">
    <source>
        <dbReference type="ARBA" id="ARBA00022958"/>
    </source>
</evidence>
<evidence type="ECO:0000256" key="4">
    <source>
        <dbReference type="ARBA" id="ARBA00022679"/>
    </source>
</evidence>
<dbReference type="SUPFAM" id="SSF53613">
    <property type="entry name" value="Ribokinase-like"/>
    <property type="match status" value="1"/>
</dbReference>
<evidence type="ECO:0000256" key="8">
    <source>
        <dbReference type="ARBA" id="ARBA00022840"/>
    </source>
</evidence>
<dbReference type="PRINTS" id="PR00990">
    <property type="entry name" value="RIBOKINASE"/>
</dbReference>
<comment type="similarity">
    <text evidence="12">Belongs to the carbohydrate kinase PfkB family. Ribokinase subfamily.</text>
</comment>
<feature type="binding site" evidence="12">
    <location>
        <begin position="41"/>
        <end position="45"/>
    </location>
    <ligand>
        <name>substrate</name>
    </ligand>
</feature>
<evidence type="ECO:0000256" key="5">
    <source>
        <dbReference type="ARBA" id="ARBA00022723"/>
    </source>
</evidence>
<dbReference type="PROSITE" id="PS00584">
    <property type="entry name" value="PFKB_KINASES_2"/>
    <property type="match status" value="1"/>
</dbReference>
<evidence type="ECO:0000256" key="6">
    <source>
        <dbReference type="ARBA" id="ARBA00022741"/>
    </source>
</evidence>
<feature type="binding site" evidence="12">
    <location>
        <begin position="231"/>
        <end position="236"/>
    </location>
    <ligand>
        <name>ATP</name>
        <dbReference type="ChEBI" id="CHEBI:30616"/>
    </ligand>
</feature>
<keyword evidence="5 12" id="KW-0479">Metal-binding</keyword>
<keyword evidence="8 12" id="KW-0067">ATP-binding</keyword>
<feature type="domain" description="Carbohydrate kinase PfkB" evidence="13">
    <location>
        <begin position="6"/>
        <end position="314"/>
    </location>
</feature>
<evidence type="ECO:0000313" key="14">
    <source>
        <dbReference type="EMBL" id="MFD1836056.1"/>
    </source>
</evidence>
<dbReference type="EC" id="2.7.1.15" evidence="2 12"/>
<dbReference type="Pfam" id="PF00294">
    <property type="entry name" value="PfkB"/>
    <property type="match status" value="1"/>
</dbReference>
<dbReference type="InterPro" id="IPR011611">
    <property type="entry name" value="PfkB_dom"/>
</dbReference>
<feature type="binding site" evidence="12">
    <location>
        <position position="269"/>
    </location>
    <ligand>
        <name>K(+)</name>
        <dbReference type="ChEBI" id="CHEBI:29103"/>
    </ligand>
</feature>
<dbReference type="RefSeq" id="WP_343905330.1">
    <property type="nucleotide sequence ID" value="NZ_BAAAIS010000003.1"/>
</dbReference>
<sequence>MSDEIVVVVGSLNVDLALTVDRHPSPGETLIAGGGGRSPGGKGANQALAASRAGAAVHMVGAVGDDPDAEVALGLLREDSVDLSAVAVVPGPTGLAVVTVAADGENAILVVPGANAAVDAAAVDRYADLLARTAVLVLQGEIPREGIEAAARAARAAGGRVVLNPAPVLTLDPAVMRAADPLVVNEHEAAAVLEQLQGAGTGATTDAGGDRDPQELVAALRDAGVRSVVLTLGARGAIVAGPALDAGDRTEVDEPAVIPAAQVEVVDTTGAGDAFIGALAAHLAAGEGLVRAAERATAFAGRSVTARGAQSSYPR</sequence>
<dbReference type="Gene3D" id="3.40.1190.20">
    <property type="match status" value="1"/>
</dbReference>
<keyword evidence="6 12" id="KW-0547">Nucleotide-binding</keyword>
<organism evidence="14 15">
    <name type="scientific">Brachybacterium rhamnosum</name>
    <dbReference type="NCBI Taxonomy" id="173361"/>
    <lineage>
        <taxon>Bacteria</taxon>
        <taxon>Bacillati</taxon>
        <taxon>Actinomycetota</taxon>
        <taxon>Actinomycetes</taxon>
        <taxon>Micrococcales</taxon>
        <taxon>Dermabacteraceae</taxon>
        <taxon>Brachybacterium</taxon>
    </lineage>
</organism>
<evidence type="ECO:0000256" key="7">
    <source>
        <dbReference type="ARBA" id="ARBA00022777"/>
    </source>
</evidence>
<evidence type="ECO:0000256" key="11">
    <source>
        <dbReference type="ARBA" id="ARBA00023277"/>
    </source>
</evidence>
<feature type="binding site" evidence="12">
    <location>
        <position position="303"/>
    </location>
    <ligand>
        <name>K(+)</name>
        <dbReference type="ChEBI" id="CHEBI:29103"/>
    </ligand>
</feature>
<dbReference type="InterPro" id="IPR002173">
    <property type="entry name" value="Carboh/pur_kinase_PfkB_CS"/>
</dbReference>
<keyword evidence="9 12" id="KW-0460">Magnesium</keyword>